<dbReference type="PANTHER" id="PTHR12998:SF0">
    <property type="entry name" value="TRNA:M(4)X MODIFICATION ENZYME TRM13 HOMOLOG"/>
    <property type="match status" value="1"/>
</dbReference>
<keyword evidence="18" id="KW-1185">Reference proteome</keyword>
<evidence type="ECO:0000256" key="11">
    <source>
        <dbReference type="ARBA" id="ARBA00022833"/>
    </source>
</evidence>
<feature type="non-terminal residue" evidence="17">
    <location>
        <position position="1"/>
    </location>
</feature>
<evidence type="ECO:0000259" key="16">
    <source>
        <dbReference type="PROSITE" id="PS51800"/>
    </source>
</evidence>
<keyword evidence="5 15" id="KW-0489">Methyltransferase</keyword>
<dbReference type="GO" id="GO:0008270">
    <property type="term" value="F:zinc ion binding"/>
    <property type="evidence" value="ECO:0007669"/>
    <property type="project" value="UniProtKB-KW"/>
</dbReference>
<evidence type="ECO:0000256" key="13">
    <source>
        <dbReference type="ARBA" id="ARBA00048635"/>
    </source>
</evidence>
<feature type="non-terminal residue" evidence="17">
    <location>
        <position position="373"/>
    </location>
</feature>
<organism evidence="17 18">
    <name type="scientific">Tortispora caseinolytica NRRL Y-17796</name>
    <dbReference type="NCBI Taxonomy" id="767744"/>
    <lineage>
        <taxon>Eukaryota</taxon>
        <taxon>Fungi</taxon>
        <taxon>Dikarya</taxon>
        <taxon>Ascomycota</taxon>
        <taxon>Saccharomycotina</taxon>
        <taxon>Trigonopsidomycetes</taxon>
        <taxon>Trigonopsidales</taxon>
        <taxon>Trigonopsidaceae</taxon>
        <taxon>Tortispora</taxon>
    </lineage>
</organism>
<accession>A0A1E4TED3</accession>
<comment type="catalytic activity">
    <reaction evidence="14 15">
        <text>adenosine(4) in tRNA(His) + S-adenosyl-L-methionine = 2'-O-methyladenosine(4) in tRNA(His) + S-adenosyl-L-homocysteine + H(+)</text>
        <dbReference type="Rhea" id="RHEA:43196"/>
        <dbReference type="Rhea" id="RHEA-COMP:10401"/>
        <dbReference type="Rhea" id="RHEA-COMP:10402"/>
        <dbReference type="ChEBI" id="CHEBI:15378"/>
        <dbReference type="ChEBI" id="CHEBI:57856"/>
        <dbReference type="ChEBI" id="CHEBI:59789"/>
        <dbReference type="ChEBI" id="CHEBI:74411"/>
        <dbReference type="ChEBI" id="CHEBI:74477"/>
        <dbReference type="EC" id="2.1.1.225"/>
    </reaction>
</comment>
<gene>
    <name evidence="17" type="ORF">CANCADRAFT_12903</name>
</gene>
<comment type="function">
    <text evidence="1 15">tRNA methylase which 2'-O-methylates cytidine(4) in tRNA(Pro) and tRNA(Gly)(GCC), and adenosine(4) in tRNA(His).</text>
</comment>
<keyword evidence="8 15" id="KW-0819">tRNA processing</keyword>
<comment type="catalytic activity">
    <reaction evidence="12 15">
        <text>cytidine(4) in tRNA(Pro) + S-adenosyl-L-methionine = 2'-O-methylcytidine(4) in tRNA(Pro) + S-adenosyl-L-homocysteine + H(+)</text>
        <dbReference type="Rhea" id="RHEA:32767"/>
        <dbReference type="Rhea" id="RHEA-COMP:10397"/>
        <dbReference type="Rhea" id="RHEA-COMP:10398"/>
        <dbReference type="ChEBI" id="CHEBI:15378"/>
        <dbReference type="ChEBI" id="CHEBI:57856"/>
        <dbReference type="ChEBI" id="CHEBI:59789"/>
        <dbReference type="ChEBI" id="CHEBI:74495"/>
        <dbReference type="ChEBI" id="CHEBI:82748"/>
        <dbReference type="EC" id="2.1.1.225"/>
    </reaction>
</comment>
<dbReference type="PANTHER" id="PTHR12998">
    <property type="entry name" value="TRNA:M(4)X MODIFICATION ENZYME TRM13 HOMOLOG"/>
    <property type="match status" value="1"/>
</dbReference>
<reference evidence="18" key="1">
    <citation type="submission" date="2016-02" db="EMBL/GenBank/DDBJ databases">
        <title>Comparative genomics of biotechnologically important yeasts.</title>
        <authorList>
            <consortium name="DOE Joint Genome Institute"/>
            <person name="Riley R."/>
            <person name="Haridas S."/>
            <person name="Wolfe K.H."/>
            <person name="Lopes M.R."/>
            <person name="Hittinger C.T."/>
            <person name="Goker M."/>
            <person name="Salamov A."/>
            <person name="Wisecaver J."/>
            <person name="Long T.M."/>
            <person name="Aerts A.L."/>
            <person name="Barry K."/>
            <person name="Choi C."/>
            <person name="Clum A."/>
            <person name="Coughlan A.Y."/>
            <person name="Deshpande S."/>
            <person name="Douglass A.P."/>
            <person name="Hanson S.J."/>
            <person name="Klenk H.-P."/>
            <person name="Labutti K."/>
            <person name="Lapidus A."/>
            <person name="Lindquist E."/>
            <person name="Lipzen A."/>
            <person name="Meier-Kolthoff J.P."/>
            <person name="Ohm R.A."/>
            <person name="Otillar R.P."/>
            <person name="Pangilinan J."/>
            <person name="Peng Y."/>
            <person name="Rokas A."/>
            <person name="Rosa C.A."/>
            <person name="Scheuner C."/>
            <person name="Sibirny A.A."/>
            <person name="Slot J.C."/>
            <person name="Stielow J.B."/>
            <person name="Sun H."/>
            <person name="Kurtzman C.P."/>
            <person name="Blackwell M."/>
            <person name="Jeffries T.W."/>
            <person name="Grigoriev I.V."/>
        </authorList>
    </citation>
    <scope>NUCLEOTIDE SEQUENCE [LARGE SCALE GENOMIC DNA]</scope>
    <source>
        <strain evidence="18">NRRL Y-17796</strain>
    </source>
</reference>
<evidence type="ECO:0000256" key="15">
    <source>
        <dbReference type="RuleBase" id="RU367103"/>
    </source>
</evidence>
<dbReference type="Pfam" id="PF05253">
    <property type="entry name" value="zf-U11-48K"/>
    <property type="match status" value="1"/>
</dbReference>
<evidence type="ECO:0000256" key="4">
    <source>
        <dbReference type="ARBA" id="ARBA00015883"/>
    </source>
</evidence>
<evidence type="ECO:0000256" key="9">
    <source>
        <dbReference type="ARBA" id="ARBA00022723"/>
    </source>
</evidence>
<evidence type="ECO:0000256" key="14">
    <source>
        <dbReference type="ARBA" id="ARBA00049393"/>
    </source>
</evidence>
<sequence>KQCKLTRRANEKYCSQHVPLGVDLAPSSHRTNRRVRIPCPIDASHSVWQEDIESHVSKCSGRVIKPVDEWFCEDCNLDEPITVSHTIPNPEDYIHCIELVTKAVDPGWAPKPLVVSERHIAGIIDRNKEHTKHGTQQEHLVDLILSLQRQEPDAYIEFGAGRGELSRYLALALDHKKPNLFVLVDRDGPRMKQDSKLEQDALAHGYEPPQVQRHKVDIKDFKLDRALPDEKRIISAISKHLCGAATDLSLRCITRSQKECSMICIALCCRHRCSWNALMDESQKWMKERGIDEKNFYIVCKMTSWATSGSRTHMSTNHLGLDSAERERIGLLCRNVIDLSRVHALKMHGIKGSIVKYIDSAATLENYCLVASK</sequence>
<name>A0A1E4TED3_9ASCO</name>
<proteinExistence type="inferred from homology"/>
<dbReference type="InterPro" id="IPR039044">
    <property type="entry name" value="Trm13"/>
</dbReference>
<keyword evidence="6 15" id="KW-0808">Transferase</keyword>
<dbReference type="EC" id="2.1.1.225" evidence="3 15"/>
<dbReference type="PROSITE" id="PS51800">
    <property type="entry name" value="ZF_CHHC_U11_48K"/>
    <property type="match status" value="1"/>
</dbReference>
<dbReference type="InterPro" id="IPR022776">
    <property type="entry name" value="TRM13/UPF0224_CHHC_Znf_dom"/>
</dbReference>
<evidence type="ECO:0000256" key="8">
    <source>
        <dbReference type="ARBA" id="ARBA00022694"/>
    </source>
</evidence>
<dbReference type="GO" id="GO:0106050">
    <property type="term" value="F:tRNA 2'-O-methyltransferase activity"/>
    <property type="evidence" value="ECO:0007669"/>
    <property type="project" value="UniProtKB-UniRule"/>
</dbReference>
<evidence type="ECO:0000256" key="6">
    <source>
        <dbReference type="ARBA" id="ARBA00022679"/>
    </source>
</evidence>
<evidence type="ECO:0000313" key="17">
    <source>
        <dbReference type="EMBL" id="ODV90124.1"/>
    </source>
</evidence>
<evidence type="ECO:0000256" key="3">
    <source>
        <dbReference type="ARBA" id="ARBA00012810"/>
    </source>
</evidence>
<feature type="domain" description="CHHC U11-48K-type" evidence="16">
    <location>
        <begin position="36"/>
        <end position="63"/>
    </location>
</feature>
<evidence type="ECO:0000256" key="12">
    <source>
        <dbReference type="ARBA" id="ARBA00048165"/>
    </source>
</evidence>
<comment type="catalytic activity">
    <reaction evidence="13 15">
        <text>cytidine(4) in tRNA(Gly)(GCC) + S-adenosyl-L-methionine = 2'-O-methylcytidine(4) in tRNA(Gly)(GCC) + S-adenosyl-L-homocysteine + H(+)</text>
        <dbReference type="Rhea" id="RHEA:43192"/>
        <dbReference type="Rhea" id="RHEA-COMP:10399"/>
        <dbReference type="Rhea" id="RHEA-COMP:10400"/>
        <dbReference type="ChEBI" id="CHEBI:15378"/>
        <dbReference type="ChEBI" id="CHEBI:57856"/>
        <dbReference type="ChEBI" id="CHEBI:59789"/>
        <dbReference type="ChEBI" id="CHEBI:74495"/>
        <dbReference type="ChEBI" id="CHEBI:82748"/>
        <dbReference type="EC" id="2.1.1.225"/>
    </reaction>
</comment>
<dbReference type="AlphaFoldDB" id="A0A1E4TED3"/>
<evidence type="ECO:0000256" key="2">
    <source>
        <dbReference type="ARBA" id="ARBA00005265"/>
    </source>
</evidence>
<keyword evidence="9 15" id="KW-0479">Metal-binding</keyword>
<dbReference type="Pfam" id="PF05206">
    <property type="entry name" value="TRM13"/>
    <property type="match status" value="1"/>
</dbReference>
<dbReference type="GO" id="GO:0002128">
    <property type="term" value="P:tRNA nucleoside ribose methylation"/>
    <property type="evidence" value="ECO:0007669"/>
    <property type="project" value="EnsemblFungi"/>
</dbReference>
<evidence type="ECO:0000256" key="10">
    <source>
        <dbReference type="ARBA" id="ARBA00022771"/>
    </source>
</evidence>
<evidence type="ECO:0000256" key="7">
    <source>
        <dbReference type="ARBA" id="ARBA00022691"/>
    </source>
</evidence>
<dbReference type="Proteomes" id="UP000095023">
    <property type="component" value="Unassembled WGS sequence"/>
</dbReference>
<protein>
    <recommendedName>
        <fullName evidence="4 15">tRNA:m(4)X modification enzyme TRM13</fullName>
        <ecNumber evidence="3 15">2.1.1.225</ecNumber>
    </recommendedName>
</protein>
<keyword evidence="10 15" id="KW-0863">Zinc-finger</keyword>
<keyword evidence="11 15" id="KW-0862">Zinc</keyword>
<dbReference type="EMBL" id="KV453842">
    <property type="protein sequence ID" value="ODV90124.1"/>
    <property type="molecule type" value="Genomic_DNA"/>
</dbReference>
<evidence type="ECO:0000313" key="18">
    <source>
        <dbReference type="Proteomes" id="UP000095023"/>
    </source>
</evidence>
<keyword evidence="7 15" id="KW-0949">S-adenosyl-L-methionine</keyword>
<dbReference type="InterPro" id="IPR007871">
    <property type="entry name" value="Methyltransferase_TRM13"/>
</dbReference>
<evidence type="ECO:0000256" key="1">
    <source>
        <dbReference type="ARBA" id="ARBA00002267"/>
    </source>
</evidence>
<dbReference type="OrthoDB" id="258806at2759"/>
<comment type="similarity">
    <text evidence="2 15">Belongs to the methyltransferase TRM13 family.</text>
</comment>
<evidence type="ECO:0000256" key="5">
    <source>
        <dbReference type="ARBA" id="ARBA00022603"/>
    </source>
</evidence>